<dbReference type="SUPFAM" id="SSF103378">
    <property type="entry name" value="2-methylcitrate dehydratase PrpD"/>
    <property type="match status" value="1"/>
</dbReference>
<protein>
    <submittedName>
        <fullName evidence="4">MmgE/PrpD family protein</fullName>
    </submittedName>
</protein>
<evidence type="ECO:0000259" key="3">
    <source>
        <dbReference type="Pfam" id="PF19305"/>
    </source>
</evidence>
<dbReference type="InterPro" id="IPR042188">
    <property type="entry name" value="MmgE/PrpD_sf_2"/>
</dbReference>
<organism evidence="4">
    <name type="scientific">Proteinivorax hydrogeniformans</name>
    <dbReference type="NCBI Taxonomy" id="1826727"/>
    <lineage>
        <taxon>Bacteria</taxon>
        <taxon>Bacillati</taxon>
        <taxon>Bacillota</taxon>
        <taxon>Clostridia</taxon>
        <taxon>Eubacteriales</taxon>
        <taxon>Proteinivoracaceae</taxon>
        <taxon>Proteinivorax</taxon>
    </lineage>
</organism>
<evidence type="ECO:0000313" key="4">
    <source>
        <dbReference type="EMBL" id="XCI29892.1"/>
    </source>
</evidence>
<feature type="domain" description="MmgE/PrpD N-terminal" evidence="2">
    <location>
        <begin position="22"/>
        <end position="246"/>
    </location>
</feature>
<dbReference type="InterPro" id="IPR036148">
    <property type="entry name" value="MmgE/PrpD_sf"/>
</dbReference>
<dbReference type="InterPro" id="IPR005656">
    <property type="entry name" value="MmgE_PrpD"/>
</dbReference>
<dbReference type="Gene3D" id="3.30.1330.120">
    <property type="entry name" value="2-methylcitrate dehydratase PrpD"/>
    <property type="match status" value="1"/>
</dbReference>
<dbReference type="Gene3D" id="1.10.4100.10">
    <property type="entry name" value="2-methylcitrate dehydratase PrpD"/>
    <property type="match status" value="1"/>
</dbReference>
<dbReference type="Pfam" id="PF03972">
    <property type="entry name" value="MmgE_PrpD_N"/>
    <property type="match status" value="1"/>
</dbReference>
<dbReference type="EMBL" id="CP159485">
    <property type="protein sequence ID" value="XCI29892.1"/>
    <property type="molecule type" value="Genomic_DNA"/>
</dbReference>
<reference evidence="4" key="1">
    <citation type="journal article" date="2018" name="Antonie Van Leeuwenhoek">
        <title>Proteinivorax hydrogeniformans sp. nov., an anaerobic, haloalkaliphilic bacterium fermenting proteinaceous compounds with high hydrogen production.</title>
        <authorList>
            <person name="Boltyanskaya Y."/>
            <person name="Detkova E."/>
            <person name="Pimenov N."/>
            <person name="Kevbrin V."/>
        </authorList>
    </citation>
    <scope>NUCLEOTIDE SEQUENCE</scope>
    <source>
        <strain evidence="4">Z-710</strain>
    </source>
</reference>
<proteinExistence type="inferred from homology"/>
<dbReference type="GO" id="GO:0016829">
    <property type="term" value="F:lyase activity"/>
    <property type="evidence" value="ECO:0007669"/>
    <property type="project" value="InterPro"/>
</dbReference>
<name>A0AAU8HX00_9FIRM</name>
<gene>
    <name evidence="4" type="ORF">PRVXH_001243</name>
</gene>
<feature type="domain" description="MmgE/PrpD C-terminal" evidence="3">
    <location>
        <begin position="269"/>
        <end position="437"/>
    </location>
</feature>
<dbReference type="InterPro" id="IPR045337">
    <property type="entry name" value="MmgE_PrpD_C"/>
</dbReference>
<dbReference type="RefSeq" id="WP_353894440.1">
    <property type="nucleotide sequence ID" value="NZ_CP159485.1"/>
</dbReference>
<dbReference type="Pfam" id="PF19305">
    <property type="entry name" value="MmgE_PrpD_C"/>
    <property type="match status" value="1"/>
</dbReference>
<sequence>MMYNLTERFINEMQIFSEVKFSDSTLNQAKRCLLDYLGVTYAGSFALGNKKRSLLLSQFDRGLKEASLIGFNKKVSVEGAAYINGVSGHVLELDDGVRFGGIHPGAPIISALLSLAEKEKISGQNLLKGIITGYETAIRIASAIQPFHHNRGYHPTGTCGTIGATVALAIALNFTNEQLKLAFTNAAVNASGTLKVIEGASEIKALNAGNASLNAVMAIHSARVGFKVPEDVLSGEKGFINMMAGEYDESLLLKENSEPEIEKVYFKLYSACRHCHSPIEAAFKIRKQKRIVPEEIKKIRIKTYRYVINKHDHTDILGTASAKMSIPYSVVIALLFGRAQDSEFSLEKIKDPSVLSTINKVEIIEDKELSKWVPERRPAIIEVTLYNGEKYKQQVDFPKGEPENPLTNQELEEKFKELAIYGGKSEDETYKIINCVLNLQNSLDDLLKYF</sequence>
<dbReference type="InterPro" id="IPR042183">
    <property type="entry name" value="MmgE/PrpD_sf_1"/>
</dbReference>
<dbReference type="AlphaFoldDB" id="A0AAU8HX00"/>
<dbReference type="InterPro" id="IPR045336">
    <property type="entry name" value="MmgE_PrpD_N"/>
</dbReference>
<reference evidence="4" key="2">
    <citation type="submission" date="2024-06" db="EMBL/GenBank/DDBJ databases">
        <authorList>
            <person name="Petrova K.O."/>
            <person name="Toshchakov S.V."/>
            <person name="Boltjanskaja Y.V."/>
            <person name="Kevbrin V.V."/>
        </authorList>
    </citation>
    <scope>NUCLEOTIDE SEQUENCE</scope>
    <source>
        <strain evidence="4">Z-710</strain>
    </source>
</reference>
<comment type="similarity">
    <text evidence="1">Belongs to the PrpD family.</text>
</comment>
<dbReference type="PANTHER" id="PTHR16943">
    <property type="entry name" value="2-METHYLCITRATE DEHYDRATASE-RELATED"/>
    <property type="match status" value="1"/>
</dbReference>
<dbReference type="PANTHER" id="PTHR16943:SF8">
    <property type="entry name" value="2-METHYLCITRATE DEHYDRATASE"/>
    <property type="match status" value="1"/>
</dbReference>
<evidence type="ECO:0000259" key="2">
    <source>
        <dbReference type="Pfam" id="PF03972"/>
    </source>
</evidence>
<evidence type="ECO:0000256" key="1">
    <source>
        <dbReference type="ARBA" id="ARBA00006174"/>
    </source>
</evidence>
<accession>A0AAU8HX00</accession>